<evidence type="ECO:0000313" key="6">
    <source>
        <dbReference type="Proteomes" id="UP000263377"/>
    </source>
</evidence>
<dbReference type="Gene3D" id="3.40.50.300">
    <property type="entry name" value="P-loop containing nucleotide triphosphate hydrolases"/>
    <property type="match status" value="1"/>
</dbReference>
<keyword evidence="6" id="KW-1185">Reference proteome</keyword>
<dbReference type="Pfam" id="PF13191">
    <property type="entry name" value="AAA_16"/>
    <property type="match status" value="1"/>
</dbReference>
<keyword evidence="1" id="KW-0547">Nucleotide-binding</keyword>
<dbReference type="RefSeq" id="WP_079272478.1">
    <property type="nucleotide sequence ID" value="NZ_QVIG01000002.1"/>
</dbReference>
<comment type="caution">
    <text evidence="5">The sequence shown here is derived from an EMBL/GenBank/DDBJ whole genome shotgun (WGS) entry which is preliminary data.</text>
</comment>
<dbReference type="InterPro" id="IPR019734">
    <property type="entry name" value="TPR_rpt"/>
</dbReference>
<dbReference type="GO" id="GO:0004016">
    <property type="term" value="F:adenylate cyclase activity"/>
    <property type="evidence" value="ECO:0007669"/>
    <property type="project" value="TreeGrafter"/>
</dbReference>
<accession>A0A372ZKP4</accession>
<dbReference type="SUPFAM" id="SSF46894">
    <property type="entry name" value="C-terminal effector domain of the bipartite response regulators"/>
    <property type="match status" value="1"/>
</dbReference>
<feature type="region of interest" description="Disordered" evidence="3">
    <location>
        <begin position="1"/>
        <end position="25"/>
    </location>
</feature>
<dbReference type="InterPro" id="IPR016032">
    <property type="entry name" value="Sig_transdc_resp-reg_C-effctor"/>
</dbReference>
<evidence type="ECO:0000256" key="1">
    <source>
        <dbReference type="ARBA" id="ARBA00022741"/>
    </source>
</evidence>
<dbReference type="GO" id="GO:0005524">
    <property type="term" value="F:ATP binding"/>
    <property type="evidence" value="ECO:0007669"/>
    <property type="project" value="UniProtKB-KW"/>
</dbReference>
<keyword evidence="2 5" id="KW-0067">ATP-binding</keyword>
<evidence type="ECO:0000313" key="5">
    <source>
        <dbReference type="EMBL" id="RGD56164.1"/>
    </source>
</evidence>
<organism evidence="5 6">
    <name type="scientific">Kitasatospora xanthocidica</name>
    <dbReference type="NCBI Taxonomy" id="83382"/>
    <lineage>
        <taxon>Bacteria</taxon>
        <taxon>Bacillati</taxon>
        <taxon>Actinomycetota</taxon>
        <taxon>Actinomycetes</taxon>
        <taxon>Kitasatosporales</taxon>
        <taxon>Streptomycetaceae</taxon>
        <taxon>Kitasatospora</taxon>
    </lineage>
</organism>
<sequence>MTEQENAIRAGAGSAHEGDGTAPRVRLHDRDSELRSVEAAVDQLCRGFAAGGTEIGDLLTFSGRPGIGKTSLLHEVRRLAKLRDGATVLFARGGERQFKDPYHVLRQLLQPVLSDLPPDVFAQVMGTWEEVVGPAMGLKQPKAGARRLDPQGVRDGLDYVLTQLAPRRAPMVMIVDDLHWADGESLSWLTKFAIRSSELPVLLVFAFREDESDWPTETQEFRRAVLGLKARRHELNRLNLSSVTDMIRAELGDKAEEAFCYEFWNVVNGNPFEVIALLDQVRDQELEPVEENSRQLRELAVDATGMTLKSWLDRLGASTLRYAWACAMLGTDIRVDLATRISTQSTEGARESIKQLRKQRVLTQTPNGNLEFVHPLIASSIYNTMPDATRLGMHGIAAAEIENAGLGLLAASRHLVETHSGEGDDRIVKKLRRAAIEHQLIGAPEAAQRCLHRALNEPPADEIKAEVMYELGCSALLTDPVATVNQLKLALDPDELPLRPELRVDATFRLSEVLAHAGELGEAALVCQREAEQTVDPAGRQRLQAASFMWHAFRKSEEDGPGRSARLGEMCRSLNGKEASARAVLAMRAWDLTLRGAPSAEALALADEVLDGGRLPKGLGWTDTTWGFELPSMLCLTYIYNDRIAQAERLAADAIIQFEVAGWSGAHRGFAYFLMGLARFRRGLLAEAEDFLRRAHRISERIGDMLPLAWDAVGVLVDTLLARGRIDEAWQLANDSGFHPPYHATAMVLPDAASLYGKLLVAKTRNAGAAAALTEAGSQLEIRGWRNTVWAPWAGHLAIAIAGDEPERAREYAQKAVHDARAFGTASAIGSALRLYARIEHGRQAVELLEEAVAYLGQSPAGYEHAVALVDLGAALRRVGRLDDAQECLYQGIELAQHCSAEGLVDRARQELANYGLRPNRVGLRDFRDTLETLSSSEWEVAKRAVQGVPPQRIADELGVPIGIVNRRLAAVYRKAGSGPDGLASALGLPPQQRDLGRLGDLND</sequence>
<name>A0A372ZKP4_9ACTN</name>
<dbReference type="GO" id="GO:0006355">
    <property type="term" value="P:regulation of DNA-templated transcription"/>
    <property type="evidence" value="ECO:0007669"/>
    <property type="project" value="InterPro"/>
</dbReference>
<proteinExistence type="predicted"/>
<dbReference type="InterPro" id="IPR027417">
    <property type="entry name" value="P-loop_NTPase"/>
</dbReference>
<feature type="domain" description="Orc1-like AAA ATPase" evidence="4">
    <location>
        <begin position="30"/>
        <end position="204"/>
    </location>
</feature>
<gene>
    <name evidence="5" type="ORF">DR950_38385</name>
</gene>
<evidence type="ECO:0000259" key="4">
    <source>
        <dbReference type="Pfam" id="PF13191"/>
    </source>
</evidence>
<evidence type="ECO:0000256" key="2">
    <source>
        <dbReference type="ARBA" id="ARBA00022840"/>
    </source>
</evidence>
<dbReference type="SUPFAM" id="SSF52540">
    <property type="entry name" value="P-loop containing nucleoside triphosphate hydrolases"/>
    <property type="match status" value="1"/>
</dbReference>
<dbReference type="GO" id="GO:0003677">
    <property type="term" value="F:DNA binding"/>
    <property type="evidence" value="ECO:0007669"/>
    <property type="project" value="InterPro"/>
</dbReference>
<dbReference type="Proteomes" id="UP000263377">
    <property type="component" value="Unassembled WGS sequence"/>
</dbReference>
<dbReference type="InterPro" id="IPR011990">
    <property type="entry name" value="TPR-like_helical_dom_sf"/>
</dbReference>
<feature type="region of interest" description="Disordered" evidence="3">
    <location>
        <begin position="982"/>
        <end position="1004"/>
    </location>
</feature>
<dbReference type="EMBL" id="QVIG01000002">
    <property type="protein sequence ID" value="RGD56164.1"/>
    <property type="molecule type" value="Genomic_DNA"/>
</dbReference>
<reference evidence="5 6" key="1">
    <citation type="submission" date="2018-08" db="EMBL/GenBank/DDBJ databases">
        <title>Diversity &amp; Physiological Properties of Lignin-Decomposing Actinobacteria from Soil.</title>
        <authorList>
            <person name="Roh S.G."/>
            <person name="Kim S.B."/>
        </authorList>
    </citation>
    <scope>NUCLEOTIDE SEQUENCE [LARGE SCALE GENOMIC DNA]</scope>
    <source>
        <strain evidence="5 6">MMS17-GH009</strain>
    </source>
</reference>
<protein>
    <submittedName>
        <fullName evidence="5">ATP-binding protein</fullName>
    </submittedName>
</protein>
<dbReference type="AlphaFoldDB" id="A0A372ZKP4"/>
<dbReference type="InterPro" id="IPR036388">
    <property type="entry name" value="WH-like_DNA-bd_sf"/>
</dbReference>
<dbReference type="SUPFAM" id="SSF48452">
    <property type="entry name" value="TPR-like"/>
    <property type="match status" value="1"/>
</dbReference>
<dbReference type="PANTHER" id="PTHR16305:SF35">
    <property type="entry name" value="TRANSCRIPTIONAL ACTIVATOR DOMAIN"/>
    <property type="match status" value="1"/>
</dbReference>
<dbReference type="Gene3D" id="1.10.10.10">
    <property type="entry name" value="Winged helix-like DNA-binding domain superfamily/Winged helix DNA-binding domain"/>
    <property type="match status" value="1"/>
</dbReference>
<dbReference type="PANTHER" id="PTHR16305">
    <property type="entry name" value="TESTICULAR SOLUBLE ADENYLYL CYCLASE"/>
    <property type="match status" value="1"/>
</dbReference>
<dbReference type="InterPro" id="IPR041664">
    <property type="entry name" value="AAA_16"/>
</dbReference>
<dbReference type="SMART" id="SM00028">
    <property type="entry name" value="TPR"/>
    <property type="match status" value="3"/>
</dbReference>
<dbReference type="GO" id="GO:0005737">
    <property type="term" value="C:cytoplasm"/>
    <property type="evidence" value="ECO:0007669"/>
    <property type="project" value="TreeGrafter"/>
</dbReference>
<dbReference type="Gene3D" id="1.25.40.10">
    <property type="entry name" value="Tetratricopeptide repeat domain"/>
    <property type="match status" value="1"/>
</dbReference>
<evidence type="ECO:0000256" key="3">
    <source>
        <dbReference type="SAM" id="MobiDB-lite"/>
    </source>
</evidence>